<protein>
    <submittedName>
        <fullName evidence="1">Uncharacterized protein</fullName>
    </submittedName>
</protein>
<proteinExistence type="predicted"/>
<evidence type="ECO:0000313" key="1">
    <source>
        <dbReference type="EMBL" id="OUM46111.1"/>
    </source>
</evidence>
<organism evidence="1 2">
    <name type="scientific">Bacillus pseudomycoides</name>
    <dbReference type="NCBI Taxonomy" id="64104"/>
    <lineage>
        <taxon>Bacteria</taxon>
        <taxon>Bacillati</taxon>
        <taxon>Bacillota</taxon>
        <taxon>Bacilli</taxon>
        <taxon>Bacillales</taxon>
        <taxon>Bacillaceae</taxon>
        <taxon>Bacillus</taxon>
        <taxon>Bacillus cereus group</taxon>
    </lineage>
</organism>
<accession>A0A1Y3MB54</accession>
<sequence length="181" mass="20793">MNILRRTISSKMGIIILVVIILIAGFSYWTNKDRISNNFAEQLFKYPLPPQTKVMEKEQVNGKSLVWGNGGYWGVIASVRLSTKLSKAEILSYYKKAGLFKYPKSDKKGVEPEIYFQDDLKKVEKPEGFYYTTNDGGNNPLHSYFNKDGSMKIEQSTNEHTGQMEYVVQITSDFDYFLNIN</sequence>
<dbReference type="AlphaFoldDB" id="A0A1Y3MB54"/>
<evidence type="ECO:0000313" key="2">
    <source>
        <dbReference type="Proteomes" id="UP000195321"/>
    </source>
</evidence>
<gene>
    <name evidence="1" type="ORF">BW425_25630</name>
</gene>
<reference evidence="1 2" key="1">
    <citation type="submission" date="2017-02" db="EMBL/GenBank/DDBJ databases">
        <title>Bacillus pseudomycoides isolate FSL K6-0042.</title>
        <authorList>
            <person name="Kovac J."/>
        </authorList>
    </citation>
    <scope>NUCLEOTIDE SEQUENCE [LARGE SCALE GENOMIC DNA]</scope>
    <source>
        <strain evidence="1 2">FSL K6-0042</strain>
    </source>
</reference>
<dbReference type="RefSeq" id="WP_016114895.1">
    <property type="nucleotide sequence ID" value="NZ_CP189809.1"/>
</dbReference>
<dbReference type="Proteomes" id="UP000195321">
    <property type="component" value="Unassembled WGS sequence"/>
</dbReference>
<dbReference type="EMBL" id="MWPX01000061">
    <property type="protein sequence ID" value="OUM46111.1"/>
    <property type="molecule type" value="Genomic_DNA"/>
</dbReference>
<name>A0A1Y3MB54_9BACI</name>
<comment type="caution">
    <text evidence="1">The sequence shown here is derived from an EMBL/GenBank/DDBJ whole genome shotgun (WGS) entry which is preliminary data.</text>
</comment>